<keyword evidence="1 5" id="KW-0963">Cytoplasm</keyword>
<dbReference type="HAMAP" id="MF_00014">
    <property type="entry name" value="Ribosome_mat_RimM"/>
    <property type="match status" value="1"/>
</dbReference>
<dbReference type="SUPFAM" id="SSF50346">
    <property type="entry name" value="PRC-barrel domain"/>
    <property type="match status" value="1"/>
</dbReference>
<keyword evidence="9" id="KW-1185">Reference proteome</keyword>
<comment type="domain">
    <text evidence="5">The PRC barrel domain binds ribosomal protein uS19.</text>
</comment>
<keyword evidence="2 5" id="KW-0690">Ribosome biogenesis</keyword>
<evidence type="ECO:0000256" key="4">
    <source>
        <dbReference type="ARBA" id="ARBA00023186"/>
    </source>
</evidence>
<dbReference type="InterPro" id="IPR056792">
    <property type="entry name" value="PRC_RimM"/>
</dbReference>
<dbReference type="Gene3D" id="2.40.30.60">
    <property type="entry name" value="RimM"/>
    <property type="match status" value="1"/>
</dbReference>
<dbReference type="InterPro" id="IPR011033">
    <property type="entry name" value="PRC_barrel-like_sf"/>
</dbReference>
<evidence type="ECO:0000259" key="6">
    <source>
        <dbReference type="Pfam" id="PF01782"/>
    </source>
</evidence>
<protein>
    <recommendedName>
        <fullName evidence="5">Ribosome maturation factor RimM</fullName>
    </recommendedName>
</protein>
<evidence type="ECO:0000259" key="7">
    <source>
        <dbReference type="Pfam" id="PF24986"/>
    </source>
</evidence>
<dbReference type="Pfam" id="PF24986">
    <property type="entry name" value="PRC_RimM"/>
    <property type="match status" value="1"/>
</dbReference>
<evidence type="ECO:0000313" key="9">
    <source>
        <dbReference type="Proteomes" id="UP000664835"/>
    </source>
</evidence>
<dbReference type="NCBIfam" id="TIGR02273">
    <property type="entry name" value="16S_RimM"/>
    <property type="match status" value="1"/>
</dbReference>
<dbReference type="PANTHER" id="PTHR33692">
    <property type="entry name" value="RIBOSOME MATURATION FACTOR RIMM"/>
    <property type="match status" value="1"/>
</dbReference>
<evidence type="ECO:0000256" key="5">
    <source>
        <dbReference type="HAMAP-Rule" id="MF_00014"/>
    </source>
</evidence>
<dbReference type="InterPro" id="IPR002676">
    <property type="entry name" value="RimM_N"/>
</dbReference>
<dbReference type="InterPro" id="IPR011961">
    <property type="entry name" value="RimM"/>
</dbReference>
<dbReference type="PANTHER" id="PTHR33692:SF1">
    <property type="entry name" value="RIBOSOME MATURATION FACTOR RIMM"/>
    <property type="match status" value="1"/>
</dbReference>
<dbReference type="SUPFAM" id="SSF50447">
    <property type="entry name" value="Translation proteins"/>
    <property type="match status" value="1"/>
</dbReference>
<sequence>MAVTPDNLLPVGQINGVFGVQGWVKIYSDTEPRENIFSYSPWWIEHKGEWREVKVEGFKGQNGGKALVAKLDLIGDRDIAREFMGCPIAIDRAALEQDENEFYWIDLIGCQVINLEGENLGEVVNLVETGAHDVLRVKGATDELIPFVWEEFIIDIDIANKQIKVDWQAEESE</sequence>
<reference evidence="8 9" key="1">
    <citation type="submission" date="2021-03" db="EMBL/GenBank/DDBJ databases">
        <title>Thiomicrorhabdus sp.nov.,novel sulfur-oxidizing bacteria isolated from coastal sediment.</title>
        <authorList>
            <person name="Liu X."/>
        </authorList>
    </citation>
    <scope>NUCLEOTIDE SEQUENCE [LARGE SCALE GENOMIC DNA]</scope>
    <source>
        <strain evidence="8 9">6S2-11</strain>
    </source>
</reference>
<dbReference type="EMBL" id="JAGETV010000002">
    <property type="protein sequence ID" value="MBO1926265.1"/>
    <property type="molecule type" value="Genomic_DNA"/>
</dbReference>
<keyword evidence="3 5" id="KW-0698">rRNA processing</keyword>
<accession>A0ABS3Q1S1</accession>
<evidence type="ECO:0000313" key="8">
    <source>
        <dbReference type="EMBL" id="MBO1926265.1"/>
    </source>
</evidence>
<comment type="subunit">
    <text evidence="5">Binds ribosomal protein uS19.</text>
</comment>
<comment type="subcellular location">
    <subcellularLocation>
        <location evidence="5">Cytoplasm</location>
    </subcellularLocation>
</comment>
<evidence type="ECO:0000256" key="2">
    <source>
        <dbReference type="ARBA" id="ARBA00022517"/>
    </source>
</evidence>
<comment type="similarity">
    <text evidence="5">Belongs to the RimM family.</text>
</comment>
<evidence type="ECO:0000256" key="3">
    <source>
        <dbReference type="ARBA" id="ARBA00022552"/>
    </source>
</evidence>
<gene>
    <name evidence="5 8" type="primary">rimM</name>
    <name evidence="8" type="ORF">J3998_01640</name>
</gene>
<dbReference type="RefSeq" id="WP_208146891.1">
    <property type="nucleotide sequence ID" value="NZ_JAGETV010000002.1"/>
</dbReference>
<keyword evidence="4 5" id="KW-0143">Chaperone</keyword>
<name>A0ABS3Q1S1_9GAMM</name>
<organism evidence="8 9">
    <name type="scientific">Thiomicrorhabdus marina</name>
    <dbReference type="NCBI Taxonomy" id="2818442"/>
    <lineage>
        <taxon>Bacteria</taxon>
        <taxon>Pseudomonadati</taxon>
        <taxon>Pseudomonadota</taxon>
        <taxon>Gammaproteobacteria</taxon>
        <taxon>Thiotrichales</taxon>
        <taxon>Piscirickettsiaceae</taxon>
        <taxon>Thiomicrorhabdus</taxon>
    </lineage>
</organism>
<feature type="domain" description="RimM N-terminal" evidence="6">
    <location>
        <begin position="11"/>
        <end position="93"/>
    </location>
</feature>
<dbReference type="Proteomes" id="UP000664835">
    <property type="component" value="Unassembled WGS sequence"/>
</dbReference>
<dbReference type="InterPro" id="IPR009000">
    <property type="entry name" value="Transl_B-barrel_sf"/>
</dbReference>
<dbReference type="Pfam" id="PF01782">
    <property type="entry name" value="RimM"/>
    <property type="match status" value="1"/>
</dbReference>
<dbReference type="Gene3D" id="2.30.30.240">
    <property type="entry name" value="PRC-barrel domain"/>
    <property type="match status" value="1"/>
</dbReference>
<evidence type="ECO:0000256" key="1">
    <source>
        <dbReference type="ARBA" id="ARBA00022490"/>
    </source>
</evidence>
<feature type="domain" description="Ribosome maturation factor RimM PRC barrel" evidence="7">
    <location>
        <begin position="104"/>
        <end position="168"/>
    </location>
</feature>
<dbReference type="InterPro" id="IPR036976">
    <property type="entry name" value="RimM_N_sf"/>
</dbReference>
<comment type="caution">
    <text evidence="8">The sequence shown here is derived from an EMBL/GenBank/DDBJ whole genome shotgun (WGS) entry which is preliminary data.</text>
</comment>
<comment type="function">
    <text evidence="5">An accessory protein needed during the final step in the assembly of 30S ribosomal subunit, possibly for assembly of the head region. Essential for efficient processing of 16S rRNA. May be needed both before and after RbfA during the maturation of 16S rRNA. It has affinity for free ribosomal 30S subunits but not for 70S ribosomes.</text>
</comment>
<proteinExistence type="inferred from homology"/>